<dbReference type="OrthoDB" id="2967651at2"/>
<evidence type="ECO:0008006" key="3">
    <source>
        <dbReference type="Google" id="ProtNLM"/>
    </source>
</evidence>
<dbReference type="EMBL" id="FNDK01000010">
    <property type="protein sequence ID" value="SDH72753.1"/>
    <property type="molecule type" value="Genomic_DNA"/>
</dbReference>
<evidence type="ECO:0000313" key="1">
    <source>
        <dbReference type="EMBL" id="SDH72753.1"/>
    </source>
</evidence>
<keyword evidence="2" id="KW-1185">Reference proteome</keyword>
<dbReference type="Proteomes" id="UP000199163">
    <property type="component" value="Unassembled WGS sequence"/>
</dbReference>
<dbReference type="RefSeq" id="WP_091273407.1">
    <property type="nucleotide sequence ID" value="NZ_FNDK01000010.1"/>
</dbReference>
<sequence>MTWLIIFLLLLLFTLAGAYKRWMPVFGVKCASLPNQPLPSNTVLLDIRDYQDADRSPVREAYTLPYPYLKRYADTIDGDNVFLIAPDKVSKNLSIRLLQKHGITVQHYAVVQPAKQDSEPMKVHCS</sequence>
<accession>A0A1G8ES91</accession>
<evidence type="ECO:0000313" key="2">
    <source>
        <dbReference type="Proteomes" id="UP000199163"/>
    </source>
</evidence>
<proteinExistence type="predicted"/>
<dbReference type="STRING" id="568899.SAMN05192534_11045"/>
<organism evidence="1 2">
    <name type="scientific">Alteribacillus persepolensis</name>
    <dbReference type="NCBI Taxonomy" id="568899"/>
    <lineage>
        <taxon>Bacteria</taxon>
        <taxon>Bacillati</taxon>
        <taxon>Bacillota</taxon>
        <taxon>Bacilli</taxon>
        <taxon>Bacillales</taxon>
        <taxon>Bacillaceae</taxon>
        <taxon>Alteribacillus</taxon>
    </lineage>
</organism>
<name>A0A1G8ES91_9BACI</name>
<gene>
    <name evidence="1" type="ORF">SAMN05192534_11045</name>
</gene>
<dbReference type="AlphaFoldDB" id="A0A1G8ES91"/>
<reference evidence="1 2" key="1">
    <citation type="submission" date="2016-10" db="EMBL/GenBank/DDBJ databases">
        <authorList>
            <person name="de Groot N.N."/>
        </authorList>
    </citation>
    <scope>NUCLEOTIDE SEQUENCE [LARGE SCALE GENOMIC DNA]</scope>
    <source>
        <strain evidence="1 2">DSM 21632</strain>
    </source>
</reference>
<protein>
    <recommendedName>
        <fullName evidence="3">Rhodanese domain-containing protein</fullName>
    </recommendedName>
</protein>